<organism evidence="3 4">
    <name type="scientific">Microbacterium deminutum</name>
    <dbReference type="NCBI Taxonomy" id="344164"/>
    <lineage>
        <taxon>Bacteria</taxon>
        <taxon>Bacillati</taxon>
        <taxon>Actinomycetota</taxon>
        <taxon>Actinomycetes</taxon>
        <taxon>Micrococcales</taxon>
        <taxon>Microbacteriaceae</taxon>
        <taxon>Microbacterium</taxon>
    </lineage>
</organism>
<dbReference type="SUPFAM" id="SSF51445">
    <property type="entry name" value="(Trans)glycosidases"/>
    <property type="match status" value="1"/>
</dbReference>
<evidence type="ECO:0000313" key="4">
    <source>
        <dbReference type="Proteomes" id="UP001499933"/>
    </source>
</evidence>
<dbReference type="InterPro" id="IPR045857">
    <property type="entry name" value="O16G_dom_2"/>
</dbReference>
<dbReference type="InterPro" id="IPR006047">
    <property type="entry name" value="GH13_cat_dom"/>
</dbReference>
<dbReference type="PANTHER" id="PTHR10357">
    <property type="entry name" value="ALPHA-AMYLASE FAMILY MEMBER"/>
    <property type="match status" value="1"/>
</dbReference>
<comment type="caution">
    <text evidence="3">The sequence shown here is derived from an EMBL/GenBank/DDBJ whole genome shotgun (WGS) entry which is preliminary data.</text>
</comment>
<dbReference type="PANTHER" id="PTHR10357:SF179">
    <property type="entry name" value="NEUTRAL AND BASIC AMINO ACID TRANSPORT PROTEIN RBAT"/>
    <property type="match status" value="1"/>
</dbReference>
<comment type="similarity">
    <text evidence="1">Belongs to the glycosyl hydrolase 13 family.</text>
</comment>
<dbReference type="Proteomes" id="UP001499933">
    <property type="component" value="Unassembled WGS sequence"/>
</dbReference>
<dbReference type="InterPro" id="IPR032091">
    <property type="entry name" value="Malt_amylase-like_C"/>
</dbReference>
<dbReference type="CDD" id="cd11333">
    <property type="entry name" value="AmyAc_SI_OligoGlu_DGase"/>
    <property type="match status" value="1"/>
</dbReference>
<dbReference type="EMBL" id="BAAAOG010000002">
    <property type="protein sequence ID" value="GAA1952974.1"/>
    <property type="molecule type" value="Genomic_DNA"/>
</dbReference>
<dbReference type="InterPro" id="IPR013780">
    <property type="entry name" value="Glyco_hydro_b"/>
</dbReference>
<dbReference type="SUPFAM" id="SSF51011">
    <property type="entry name" value="Glycosyl hydrolase domain"/>
    <property type="match status" value="1"/>
</dbReference>
<gene>
    <name evidence="3" type="ORF">GCM10009776_13580</name>
</gene>
<name>A0ABN2QIU1_9MICO</name>
<dbReference type="Gene3D" id="3.90.400.10">
    <property type="entry name" value="Oligo-1,6-glucosidase, Domain 2"/>
    <property type="match status" value="1"/>
</dbReference>
<evidence type="ECO:0000259" key="2">
    <source>
        <dbReference type="SMART" id="SM00642"/>
    </source>
</evidence>
<sequence>MATIPSRRATVYRTMEANPAETDRPDSDWWKSAVVYQVYPRSFADSNGDGIGDLRGIIEHLDHIQLLGIDVVWLSPVYRSPQDDNGYDISDYQDVDPVFGTLADLDELVTGIHLRGMRIILDLVVNHTSDEHAWFQDSRTSRTSAHADWYVWRDPRPGTTGGTPGAEPNNWGAFFGGSAWEWEPARGQYYLHLFSKKQPDLNWDNDVVRAAVYGMMTSWLDRGVDGFRMDVINFISKDPGFPDGAVLANGYGDGTPFFSYGPHIHDYLAEMKSTVFDTRPTTVFTVGEMPTVTPEQAARFTDARTGQLNMVFQFEHVDLDHDGVKWNHRPATVLDLKRSFGRWQEALAEHGWNSLYWSNHDQPRVVSRWGNDREYWYESATALATVLHLHRGTPYVYQGEELGMTNGTFATLDEFRDIESLNYYDVATNTLGLAPDDVLTGMRRISRDNARLPVHWDGGAHAGFTTGEPWMPVHSNHTWLNAAAQVGDPNSVYTFYRRLIGLRHSSRIVVDGTFTMLLADHPTVYAFIRESIDGRLLVVANLSDEPASVELDELDGAELLLANHARTPAGRFDPWDARVYRLPRRG</sequence>
<dbReference type="Gene3D" id="2.60.40.1180">
    <property type="entry name" value="Golgi alpha-mannosidase II"/>
    <property type="match status" value="1"/>
</dbReference>
<dbReference type="SMART" id="SM00642">
    <property type="entry name" value="Aamy"/>
    <property type="match status" value="1"/>
</dbReference>
<evidence type="ECO:0000313" key="3">
    <source>
        <dbReference type="EMBL" id="GAA1952974.1"/>
    </source>
</evidence>
<dbReference type="Pfam" id="PF16657">
    <property type="entry name" value="Malt_amylase_C"/>
    <property type="match status" value="1"/>
</dbReference>
<protein>
    <submittedName>
        <fullName evidence="3">Alpha-glucosidase</fullName>
    </submittedName>
</protein>
<dbReference type="NCBIfam" id="NF008183">
    <property type="entry name" value="PRK10933.1"/>
    <property type="match status" value="1"/>
</dbReference>
<dbReference type="Gene3D" id="3.20.20.80">
    <property type="entry name" value="Glycosidases"/>
    <property type="match status" value="1"/>
</dbReference>
<reference evidence="3 4" key="1">
    <citation type="journal article" date="2019" name="Int. J. Syst. Evol. Microbiol.">
        <title>The Global Catalogue of Microorganisms (GCM) 10K type strain sequencing project: providing services to taxonomists for standard genome sequencing and annotation.</title>
        <authorList>
            <consortium name="The Broad Institute Genomics Platform"/>
            <consortium name="The Broad Institute Genome Sequencing Center for Infectious Disease"/>
            <person name="Wu L."/>
            <person name="Ma J."/>
        </authorList>
    </citation>
    <scope>NUCLEOTIDE SEQUENCE [LARGE SCALE GENOMIC DNA]</scope>
    <source>
        <strain evidence="3 4">JCM 14901</strain>
    </source>
</reference>
<evidence type="ECO:0000256" key="1">
    <source>
        <dbReference type="ARBA" id="ARBA00008061"/>
    </source>
</evidence>
<keyword evidence="4" id="KW-1185">Reference proteome</keyword>
<dbReference type="Pfam" id="PF00128">
    <property type="entry name" value="Alpha-amylase"/>
    <property type="match status" value="1"/>
</dbReference>
<proteinExistence type="inferred from homology"/>
<feature type="domain" description="Glycosyl hydrolase family 13 catalytic" evidence="2">
    <location>
        <begin position="37"/>
        <end position="451"/>
    </location>
</feature>
<dbReference type="InterPro" id="IPR017853">
    <property type="entry name" value="GH"/>
</dbReference>
<accession>A0ABN2QIU1</accession>